<reference evidence="1" key="1">
    <citation type="submission" date="2020-06" db="EMBL/GenBank/DDBJ databases">
        <authorList>
            <person name="Li T."/>
            <person name="Hu X."/>
            <person name="Zhang T."/>
            <person name="Song X."/>
            <person name="Zhang H."/>
            <person name="Dai N."/>
            <person name="Sheng W."/>
            <person name="Hou X."/>
            <person name="Wei L."/>
        </authorList>
    </citation>
    <scope>NUCLEOTIDE SEQUENCE</scope>
    <source>
        <strain evidence="1">G02</strain>
        <tissue evidence="1">Leaf</tissue>
    </source>
</reference>
<gene>
    <name evidence="1" type="ORF">Sradi_7076200</name>
</gene>
<dbReference type="EMBL" id="JACGWJ010000705">
    <property type="protein sequence ID" value="KAL0289312.1"/>
    <property type="molecule type" value="Genomic_DNA"/>
</dbReference>
<dbReference type="AlphaFoldDB" id="A0AAW2J5I9"/>
<name>A0AAW2J5I9_SESRA</name>
<comment type="caution">
    <text evidence="1">The sequence shown here is derived from an EMBL/GenBank/DDBJ whole genome shotgun (WGS) entry which is preliminary data.</text>
</comment>
<organism evidence="1">
    <name type="scientific">Sesamum radiatum</name>
    <name type="common">Black benniseed</name>
    <dbReference type="NCBI Taxonomy" id="300843"/>
    <lineage>
        <taxon>Eukaryota</taxon>
        <taxon>Viridiplantae</taxon>
        <taxon>Streptophyta</taxon>
        <taxon>Embryophyta</taxon>
        <taxon>Tracheophyta</taxon>
        <taxon>Spermatophyta</taxon>
        <taxon>Magnoliopsida</taxon>
        <taxon>eudicotyledons</taxon>
        <taxon>Gunneridae</taxon>
        <taxon>Pentapetalae</taxon>
        <taxon>asterids</taxon>
        <taxon>lamiids</taxon>
        <taxon>Lamiales</taxon>
        <taxon>Pedaliaceae</taxon>
        <taxon>Sesamum</taxon>
    </lineage>
</organism>
<evidence type="ECO:0000313" key="1">
    <source>
        <dbReference type="EMBL" id="KAL0289312.1"/>
    </source>
</evidence>
<sequence length="76" mass="8134">MAVTYTRWLHLGFVREVTVSLMWSSQALFSAVGVCSEGGEFQEEDPSLSLHGSDISYALGDVTLGEPAAVVIARMG</sequence>
<protein>
    <submittedName>
        <fullName evidence="1">Uncharacterized protein</fullName>
    </submittedName>
</protein>
<accession>A0AAW2J5I9</accession>
<reference evidence="1" key="2">
    <citation type="journal article" date="2024" name="Plant">
        <title>Genomic evolution and insights into agronomic trait innovations of Sesamum species.</title>
        <authorList>
            <person name="Miao H."/>
            <person name="Wang L."/>
            <person name="Qu L."/>
            <person name="Liu H."/>
            <person name="Sun Y."/>
            <person name="Le M."/>
            <person name="Wang Q."/>
            <person name="Wei S."/>
            <person name="Zheng Y."/>
            <person name="Lin W."/>
            <person name="Duan Y."/>
            <person name="Cao H."/>
            <person name="Xiong S."/>
            <person name="Wang X."/>
            <person name="Wei L."/>
            <person name="Li C."/>
            <person name="Ma Q."/>
            <person name="Ju M."/>
            <person name="Zhao R."/>
            <person name="Li G."/>
            <person name="Mu C."/>
            <person name="Tian Q."/>
            <person name="Mei H."/>
            <person name="Zhang T."/>
            <person name="Gao T."/>
            <person name="Zhang H."/>
        </authorList>
    </citation>
    <scope>NUCLEOTIDE SEQUENCE</scope>
    <source>
        <strain evidence="1">G02</strain>
    </source>
</reference>
<proteinExistence type="predicted"/>